<dbReference type="GO" id="GO:0016787">
    <property type="term" value="F:hydrolase activity"/>
    <property type="evidence" value="ECO:0007669"/>
    <property type="project" value="UniProtKB-KW"/>
</dbReference>
<keyword evidence="2" id="KW-0378">Hydrolase</keyword>
<organism evidence="7 8">
    <name type="scientific">Mycobacterium paragordonae</name>
    <dbReference type="NCBI Taxonomy" id="1389713"/>
    <lineage>
        <taxon>Bacteria</taxon>
        <taxon>Bacillati</taxon>
        <taxon>Actinomycetota</taxon>
        <taxon>Actinomycetes</taxon>
        <taxon>Mycobacteriales</taxon>
        <taxon>Mycobacteriaceae</taxon>
        <taxon>Mycobacterium</taxon>
    </lineage>
</organism>
<dbReference type="Proteomes" id="UP001229081">
    <property type="component" value="Unassembled WGS sequence"/>
</dbReference>
<dbReference type="EMBL" id="JAUFSA010000007">
    <property type="protein sequence ID" value="MDP7739634.1"/>
    <property type="molecule type" value="Genomic_DNA"/>
</dbReference>
<dbReference type="InterPro" id="IPR000212">
    <property type="entry name" value="DNA_helicase_UvrD/REP"/>
</dbReference>
<dbReference type="Pfam" id="PF01443">
    <property type="entry name" value="Viral_helicase1"/>
    <property type="match status" value="1"/>
</dbReference>
<dbReference type="InterPro" id="IPR027417">
    <property type="entry name" value="P-loop_NTPase"/>
</dbReference>
<dbReference type="GO" id="GO:0003677">
    <property type="term" value="F:DNA binding"/>
    <property type="evidence" value="ECO:0007669"/>
    <property type="project" value="InterPro"/>
</dbReference>
<keyword evidence="1" id="KW-0547">Nucleotide-binding</keyword>
<evidence type="ECO:0000313" key="7">
    <source>
        <dbReference type="EMBL" id="MDP7739634.1"/>
    </source>
</evidence>
<dbReference type="AlphaFoldDB" id="A0AAJ1SE34"/>
<evidence type="ECO:0000256" key="1">
    <source>
        <dbReference type="ARBA" id="ARBA00022741"/>
    </source>
</evidence>
<name>A0AAJ1SE34_9MYCO</name>
<keyword evidence="3" id="KW-0347">Helicase</keyword>
<keyword evidence="4" id="KW-0067">ATP-binding</keyword>
<feature type="domain" description="UvrD-like helicase ATP-binding" evidence="5">
    <location>
        <begin position="113"/>
        <end position="168"/>
    </location>
</feature>
<dbReference type="PANTHER" id="PTHR11070:SF2">
    <property type="entry name" value="ATP-DEPENDENT DNA HELICASE SRS2"/>
    <property type="match status" value="1"/>
</dbReference>
<feature type="domain" description="(+)RNA virus helicase C-terminal" evidence="6">
    <location>
        <begin position="427"/>
        <end position="464"/>
    </location>
</feature>
<dbReference type="InterPro" id="IPR014016">
    <property type="entry name" value="UvrD-like_ATP-bd"/>
</dbReference>
<accession>A0AAJ1SE34</accession>
<dbReference type="Pfam" id="PF00580">
    <property type="entry name" value="UvrD-helicase"/>
    <property type="match status" value="1"/>
</dbReference>
<dbReference type="GO" id="GO:0000725">
    <property type="term" value="P:recombinational repair"/>
    <property type="evidence" value="ECO:0007669"/>
    <property type="project" value="TreeGrafter"/>
</dbReference>
<protein>
    <submittedName>
        <fullName evidence="7">UvrD-helicase domain-containing protein</fullName>
    </submittedName>
</protein>
<dbReference type="RefSeq" id="WP_306256062.1">
    <property type="nucleotide sequence ID" value="NZ_JAUFSA010000007.1"/>
</dbReference>
<sequence length="482" mass="52582">MTTSRLIDSLPCSVELPAGGGKTWLVVDTLREVAAASGKTLVLTHTHAGVHSIRNKMRILGVSPDAAHVGTITSLAFELARSYSRIAGLAVPETPNWDQSAAYIEGACRVLGNRHIRDVMAGSYSHVLIDEYQDCSLAQHELTLELARAIPACAVFGDRLQGIFGFRDTIVDWESDVLPHFPAFPVDYVPRRWVEHNQPLGEWLHAIRARLQPGSQITFQTDLPPGVTFIAATPQRFELRNAALQLRPEGETVAIIAPLDAGTARATAGRLSGVYTVLEDIGGKFMAAALARLETAKPNEYACWLTSLAKKCFTGYSKLDQTVLSRLNKGKTVSSLTRPGLERTLTALDGVLADPTLSTLAASMREMRSAKEAQLHSREAWNDLTTALEHCSSGADSSPTTELARVRDRLRHGGRRTSTRVVSRTVLIKGLEYDHVIISDLDRLTDHCNLYVALTRARKTLTIIGTTTTITVSETKRGPSTT</sequence>
<evidence type="ECO:0000256" key="4">
    <source>
        <dbReference type="ARBA" id="ARBA00022840"/>
    </source>
</evidence>
<dbReference type="PANTHER" id="PTHR11070">
    <property type="entry name" value="UVRD / RECB / PCRA DNA HELICASE FAMILY MEMBER"/>
    <property type="match status" value="1"/>
</dbReference>
<evidence type="ECO:0000256" key="3">
    <source>
        <dbReference type="ARBA" id="ARBA00022806"/>
    </source>
</evidence>
<evidence type="ECO:0000256" key="2">
    <source>
        <dbReference type="ARBA" id="ARBA00022801"/>
    </source>
</evidence>
<dbReference type="GO" id="GO:0043138">
    <property type="term" value="F:3'-5' DNA helicase activity"/>
    <property type="evidence" value="ECO:0007669"/>
    <property type="project" value="TreeGrafter"/>
</dbReference>
<evidence type="ECO:0000259" key="5">
    <source>
        <dbReference type="Pfam" id="PF00580"/>
    </source>
</evidence>
<dbReference type="SUPFAM" id="SSF52540">
    <property type="entry name" value="P-loop containing nucleoside triphosphate hydrolases"/>
    <property type="match status" value="1"/>
</dbReference>
<proteinExistence type="predicted"/>
<evidence type="ECO:0000313" key="8">
    <source>
        <dbReference type="Proteomes" id="UP001229081"/>
    </source>
</evidence>
<comment type="caution">
    <text evidence="7">The sequence shown here is derived from an EMBL/GenBank/DDBJ whole genome shotgun (WGS) entry which is preliminary data.</text>
</comment>
<evidence type="ECO:0000259" key="6">
    <source>
        <dbReference type="Pfam" id="PF01443"/>
    </source>
</evidence>
<dbReference type="InterPro" id="IPR027351">
    <property type="entry name" value="(+)RNA_virus_helicase_core_dom"/>
</dbReference>
<gene>
    <name evidence="7" type="ORF">QXL92_33450</name>
</gene>
<reference evidence="7" key="1">
    <citation type="submission" date="2023-06" db="EMBL/GenBank/DDBJ databases">
        <title>Identification of two novel mycobacterium reveal diversities and complexities of Mycobacterium gordonae clade.</title>
        <authorList>
            <person name="Matsumoto Y."/>
            <person name="Nakamura S."/>
            <person name="Motooka D."/>
            <person name="Fukushima K."/>
        </authorList>
    </citation>
    <scope>NUCLEOTIDE SEQUENCE</scope>
    <source>
        <strain evidence="7">TY812</strain>
    </source>
</reference>
<dbReference type="Gene3D" id="3.40.50.300">
    <property type="entry name" value="P-loop containing nucleotide triphosphate hydrolases"/>
    <property type="match status" value="2"/>
</dbReference>
<dbReference type="GO" id="GO:0005524">
    <property type="term" value="F:ATP binding"/>
    <property type="evidence" value="ECO:0007669"/>
    <property type="project" value="UniProtKB-KW"/>
</dbReference>